<feature type="chain" id="PRO_5003833838" description="Secreted protein" evidence="1">
    <location>
        <begin position="26"/>
        <end position="188"/>
    </location>
</feature>
<dbReference type="Proteomes" id="UP000006281">
    <property type="component" value="Chromosome"/>
</dbReference>
<dbReference type="PROSITE" id="PS51257">
    <property type="entry name" value="PROKAR_LIPOPROTEIN"/>
    <property type="match status" value="1"/>
</dbReference>
<evidence type="ECO:0008006" key="4">
    <source>
        <dbReference type="Google" id="ProtNLM"/>
    </source>
</evidence>
<keyword evidence="3" id="KW-1185">Reference proteome</keyword>
<dbReference type="PATRIC" id="fig|1179773.3.peg.1847"/>
<feature type="signal peptide" evidence="1">
    <location>
        <begin position="1"/>
        <end position="25"/>
    </location>
</feature>
<dbReference type="BioCyc" id="SESP1179773:BN6_RS43385-MONOMER"/>
<dbReference type="KEGG" id="sesp:BN6_18410"/>
<dbReference type="STRING" id="1179773.BN6_18410"/>
<evidence type="ECO:0000313" key="3">
    <source>
        <dbReference type="Proteomes" id="UP000006281"/>
    </source>
</evidence>
<proteinExistence type="predicted"/>
<reference evidence="2 3" key="1">
    <citation type="journal article" date="2012" name="BMC Genomics">
        <title>Complete genome sequence of Saccharothrix espanaensis DSM 44229T and comparison to the other completely sequenced Pseudonocardiaceae.</title>
        <authorList>
            <person name="Strobel T."/>
            <person name="Al-Dilaimi A."/>
            <person name="Blom J."/>
            <person name="Gessner A."/>
            <person name="Kalinowski J."/>
            <person name="Luzhetska M."/>
            <person name="Puhler A."/>
            <person name="Szczepanowski R."/>
            <person name="Bechthold A."/>
            <person name="Ruckert C."/>
        </authorList>
    </citation>
    <scope>NUCLEOTIDE SEQUENCE [LARGE SCALE GENOMIC DNA]</scope>
    <source>
        <strain evidence="3">ATCC 51144 / DSM 44229 / JCM 9112 / NBRC 15066 / NRRL 15764</strain>
    </source>
</reference>
<dbReference type="AlphaFoldDB" id="K0JTD9"/>
<dbReference type="Pfam" id="PF12079">
    <property type="entry name" value="DUF3558"/>
    <property type="match status" value="1"/>
</dbReference>
<keyword evidence="1" id="KW-0732">Signal</keyword>
<accession>K0JTD9</accession>
<dbReference type="EMBL" id="HE804045">
    <property type="protein sequence ID" value="CCH29161.1"/>
    <property type="molecule type" value="Genomic_DNA"/>
</dbReference>
<evidence type="ECO:0000313" key="2">
    <source>
        <dbReference type="EMBL" id="CCH29161.1"/>
    </source>
</evidence>
<sequence>MRRPLPMALAAVLVLGACAPEGSQARPESTTALATTSSVPAPATTRLREVKLDGKNPCEMLTQEQLTDFLIKRPGQQVKIATIEATGCQWPVTGGANSIVPVTTDGIEVWTEGKRVGKPTAIDPIAGFKAITVTTTLNPHRCDVVVDTAAGQYLAAGFSLTTDKPENFPQPCDRARQLAEAAMQNLLK</sequence>
<evidence type="ECO:0000256" key="1">
    <source>
        <dbReference type="SAM" id="SignalP"/>
    </source>
</evidence>
<organism evidence="2 3">
    <name type="scientific">Saccharothrix espanaensis (strain ATCC 51144 / DSM 44229 / JCM 9112 / NBRC 15066 / NRRL 15764)</name>
    <dbReference type="NCBI Taxonomy" id="1179773"/>
    <lineage>
        <taxon>Bacteria</taxon>
        <taxon>Bacillati</taxon>
        <taxon>Actinomycetota</taxon>
        <taxon>Actinomycetes</taxon>
        <taxon>Pseudonocardiales</taxon>
        <taxon>Pseudonocardiaceae</taxon>
        <taxon>Saccharothrix</taxon>
    </lineage>
</organism>
<dbReference type="HOGENOM" id="CLU_1412520_0_0_11"/>
<protein>
    <recommendedName>
        <fullName evidence="4">Secreted protein</fullName>
    </recommendedName>
</protein>
<name>K0JTD9_SACES</name>
<gene>
    <name evidence="2" type="ordered locus">BN6_18410</name>
</gene>
<dbReference type="InterPro" id="IPR024520">
    <property type="entry name" value="DUF3558"/>
</dbReference>